<proteinExistence type="predicted"/>
<dbReference type="Proteomes" id="UP001501237">
    <property type="component" value="Unassembled WGS sequence"/>
</dbReference>
<accession>A0ABP6QL25</accession>
<dbReference type="RefSeq" id="WP_344838441.1">
    <property type="nucleotide sequence ID" value="NZ_BAAAUV010000037.1"/>
</dbReference>
<evidence type="ECO:0000256" key="2">
    <source>
        <dbReference type="SAM" id="Phobius"/>
    </source>
</evidence>
<name>A0ABP6QL25_9ACTN</name>
<feature type="domain" description="DUF1980" evidence="3">
    <location>
        <begin position="224"/>
        <end position="311"/>
    </location>
</feature>
<dbReference type="EMBL" id="BAAAUV010000037">
    <property type="protein sequence ID" value="GAA3239077.1"/>
    <property type="molecule type" value="Genomic_DNA"/>
</dbReference>
<keyword evidence="2" id="KW-0812">Transmembrane</keyword>
<dbReference type="Pfam" id="PF21537">
    <property type="entry name" value="DUF1980_C"/>
    <property type="match status" value="1"/>
</dbReference>
<dbReference type="InterPro" id="IPR015402">
    <property type="entry name" value="DUF1980"/>
</dbReference>
<comment type="caution">
    <text evidence="4">The sequence shown here is derived from an EMBL/GenBank/DDBJ whole genome shotgun (WGS) entry which is preliminary data.</text>
</comment>
<reference evidence="5" key="1">
    <citation type="journal article" date="2019" name="Int. J. Syst. Evol. Microbiol.">
        <title>The Global Catalogue of Microorganisms (GCM) 10K type strain sequencing project: providing services to taxonomists for standard genome sequencing and annotation.</title>
        <authorList>
            <consortium name="The Broad Institute Genomics Platform"/>
            <consortium name="The Broad Institute Genome Sequencing Center for Infectious Disease"/>
            <person name="Wu L."/>
            <person name="Ma J."/>
        </authorList>
    </citation>
    <scope>NUCLEOTIDE SEQUENCE [LARGE SCALE GENOMIC DNA]</scope>
    <source>
        <strain evidence="5">JCM 9377</strain>
    </source>
</reference>
<dbReference type="InterPro" id="IPR048447">
    <property type="entry name" value="DUF1980_C"/>
</dbReference>
<protein>
    <recommendedName>
        <fullName evidence="3">DUF1980 domain-containing protein</fullName>
    </recommendedName>
</protein>
<feature type="transmembrane region" description="Helical" evidence="2">
    <location>
        <begin position="35"/>
        <end position="54"/>
    </location>
</feature>
<evidence type="ECO:0000313" key="4">
    <source>
        <dbReference type="EMBL" id="GAA3239077.1"/>
    </source>
</evidence>
<feature type="region of interest" description="Disordered" evidence="1">
    <location>
        <begin position="59"/>
        <end position="145"/>
    </location>
</feature>
<sequence>MTRAAQNLLLLLLGGAVLWITLGTGEFTNYVKPGLELPLVGSALLLIVLGLAGMRRDWNDDADEHPHGRSVTEAQAQAPAQQERSGAPGVPPAVRAGVEDGPVPAVTGTAPEALTVPGGREQGTHGSGKAEEGEGEEDGGHGHAHGGPRVAWLLCLPVLGIFAIAPPELGAFTADRNSSVTRAVAAPPSIDQALPAGTGPLAMSVAEFVGRSFEAQIGGDPTLEGRTVKLIGFVAPRKQGHWYLTRLQMSCCAADAIAVQVIVLGAAEPKKGAWVEVTGVWKAPPAKESGSGVHYLNATGVTPAAKPAHPYE</sequence>
<keyword evidence="5" id="KW-1185">Reference proteome</keyword>
<keyword evidence="2" id="KW-0472">Membrane</keyword>
<gene>
    <name evidence="4" type="ORF">GCM10010468_75020</name>
</gene>
<evidence type="ECO:0000259" key="3">
    <source>
        <dbReference type="Pfam" id="PF21537"/>
    </source>
</evidence>
<dbReference type="NCBIfam" id="TIGR03943">
    <property type="entry name" value="TIGR03943 family putative permease subunit"/>
    <property type="match status" value="1"/>
</dbReference>
<evidence type="ECO:0000313" key="5">
    <source>
        <dbReference type="Proteomes" id="UP001501237"/>
    </source>
</evidence>
<keyword evidence="2" id="KW-1133">Transmembrane helix</keyword>
<evidence type="ECO:0000256" key="1">
    <source>
        <dbReference type="SAM" id="MobiDB-lite"/>
    </source>
</evidence>
<organism evidence="4 5">
    <name type="scientific">Actinocorallia longicatena</name>
    <dbReference type="NCBI Taxonomy" id="111803"/>
    <lineage>
        <taxon>Bacteria</taxon>
        <taxon>Bacillati</taxon>
        <taxon>Actinomycetota</taxon>
        <taxon>Actinomycetes</taxon>
        <taxon>Streptosporangiales</taxon>
        <taxon>Thermomonosporaceae</taxon>
        <taxon>Actinocorallia</taxon>
    </lineage>
</organism>